<sequence length="113" mass="12584">MMPRRLRLDTATLLFEAPFVIALRLQEMQMAVLTGKTQDVAELYRMIFEKVAATADSVAAVNVALWKASFDNSMRLMMGGQPSDHGTAIASAALRPYGKRVRSNARRLSRKKV</sequence>
<evidence type="ECO:0000313" key="1">
    <source>
        <dbReference type="EMBL" id="OAP45906.1"/>
    </source>
</evidence>
<dbReference type="AlphaFoldDB" id="A0A178YF47"/>
<name>A0A178YF47_SINSA</name>
<dbReference type="RefSeq" id="WP_084435433.1">
    <property type="nucleotide sequence ID" value="NZ_LNQB01000070.1"/>
</dbReference>
<proteinExistence type="predicted"/>
<dbReference type="Proteomes" id="UP000078507">
    <property type="component" value="Unassembled WGS sequence"/>
</dbReference>
<comment type="caution">
    <text evidence="1">The sequence shown here is derived from an EMBL/GenBank/DDBJ whole genome shotgun (WGS) entry which is preliminary data.</text>
</comment>
<protein>
    <recommendedName>
        <fullName evidence="3">Phasin domain-containing protein</fullName>
    </recommendedName>
</protein>
<dbReference type="STRING" id="36856.ATB98_04415"/>
<gene>
    <name evidence="1" type="ORF">ATB98_04415</name>
</gene>
<dbReference type="EMBL" id="LNQB01000070">
    <property type="protein sequence ID" value="OAP45906.1"/>
    <property type="molecule type" value="Genomic_DNA"/>
</dbReference>
<dbReference type="OrthoDB" id="7678403at2"/>
<reference evidence="1 2" key="1">
    <citation type="submission" date="2015-11" db="EMBL/GenBank/DDBJ databases">
        <title>Ensifer anhuiense sp. nov., an effective nitrogen fixation bacterium with Glycine soja.</title>
        <authorList>
            <person name="Yan H."/>
            <person name="Chen W."/>
        </authorList>
    </citation>
    <scope>NUCLEOTIDE SEQUENCE [LARGE SCALE GENOMIC DNA]</scope>
    <source>
        <strain evidence="1 2">LMG 7837</strain>
    </source>
</reference>
<evidence type="ECO:0008006" key="3">
    <source>
        <dbReference type="Google" id="ProtNLM"/>
    </source>
</evidence>
<accession>A0A178YF47</accession>
<organism evidence="1 2">
    <name type="scientific">Sinorhizobium saheli</name>
    <dbReference type="NCBI Taxonomy" id="36856"/>
    <lineage>
        <taxon>Bacteria</taxon>
        <taxon>Pseudomonadati</taxon>
        <taxon>Pseudomonadota</taxon>
        <taxon>Alphaproteobacteria</taxon>
        <taxon>Hyphomicrobiales</taxon>
        <taxon>Rhizobiaceae</taxon>
        <taxon>Sinorhizobium/Ensifer group</taxon>
        <taxon>Sinorhizobium</taxon>
    </lineage>
</organism>
<keyword evidence="2" id="KW-1185">Reference proteome</keyword>
<evidence type="ECO:0000313" key="2">
    <source>
        <dbReference type="Proteomes" id="UP000078507"/>
    </source>
</evidence>